<dbReference type="EMBL" id="WUAV01000003">
    <property type="protein sequence ID" value="KAF1760537.1"/>
    <property type="molecule type" value="Genomic_DNA"/>
</dbReference>
<feature type="compositionally biased region" description="Polar residues" evidence="1">
    <location>
        <begin position="25"/>
        <end position="35"/>
    </location>
</feature>
<dbReference type="CTD" id="78774754"/>
<evidence type="ECO:0000256" key="1">
    <source>
        <dbReference type="SAM" id="MobiDB-lite"/>
    </source>
</evidence>
<reference evidence="2 3" key="1">
    <citation type="submission" date="2019-12" db="EMBL/GenBank/DDBJ databases">
        <title>Chromosome-level assembly of the Caenorhabditis remanei genome.</title>
        <authorList>
            <person name="Teterina A.A."/>
            <person name="Willis J.H."/>
            <person name="Phillips P.C."/>
        </authorList>
    </citation>
    <scope>NUCLEOTIDE SEQUENCE [LARGE SCALE GENOMIC DNA]</scope>
    <source>
        <strain evidence="2 3">PX506</strain>
        <tissue evidence="2">Whole organism</tissue>
    </source>
</reference>
<dbReference type="KEGG" id="crq:GCK72_008786"/>
<comment type="caution">
    <text evidence="2">The sequence shown here is derived from an EMBL/GenBank/DDBJ whole genome shotgun (WGS) entry which is preliminary data.</text>
</comment>
<dbReference type="AlphaFoldDB" id="A0A6A5GZN0"/>
<evidence type="ECO:0000313" key="3">
    <source>
        <dbReference type="Proteomes" id="UP000483820"/>
    </source>
</evidence>
<evidence type="ECO:0000313" key="2">
    <source>
        <dbReference type="EMBL" id="KAF1760537.1"/>
    </source>
</evidence>
<dbReference type="RefSeq" id="XP_053586619.1">
    <property type="nucleotide sequence ID" value="XM_053727042.1"/>
</dbReference>
<organism evidence="2 3">
    <name type="scientific">Caenorhabditis remanei</name>
    <name type="common">Caenorhabditis vulgaris</name>
    <dbReference type="NCBI Taxonomy" id="31234"/>
    <lineage>
        <taxon>Eukaryota</taxon>
        <taxon>Metazoa</taxon>
        <taxon>Ecdysozoa</taxon>
        <taxon>Nematoda</taxon>
        <taxon>Chromadorea</taxon>
        <taxon>Rhabditida</taxon>
        <taxon>Rhabditina</taxon>
        <taxon>Rhabditomorpha</taxon>
        <taxon>Rhabditoidea</taxon>
        <taxon>Rhabditidae</taxon>
        <taxon>Peloderinae</taxon>
        <taxon>Caenorhabditis</taxon>
    </lineage>
</organism>
<accession>A0A6A5GZN0</accession>
<dbReference type="GeneID" id="78774754"/>
<proteinExistence type="predicted"/>
<sequence length="102" mass="11943">MSSIESNRHSILRLPINIQHMTSESMSDLNNSQIIQAPESRLHRRPNTGSSEDQTRRHPSFQTLFIHIIDQFLNFATCRFILIPVQPVGDLFVKSWTRDRHF</sequence>
<feature type="region of interest" description="Disordered" evidence="1">
    <location>
        <begin position="25"/>
        <end position="56"/>
    </location>
</feature>
<protein>
    <submittedName>
        <fullName evidence="2">Uncharacterized protein</fullName>
    </submittedName>
</protein>
<name>A0A6A5GZN0_CAERE</name>
<gene>
    <name evidence="2" type="ORF">GCK72_008786</name>
</gene>
<dbReference type="Proteomes" id="UP000483820">
    <property type="component" value="Chromosome III"/>
</dbReference>